<organism evidence="1 2">
    <name type="scientific">Onchocerca flexuosa</name>
    <dbReference type="NCBI Taxonomy" id="387005"/>
    <lineage>
        <taxon>Eukaryota</taxon>
        <taxon>Metazoa</taxon>
        <taxon>Ecdysozoa</taxon>
        <taxon>Nematoda</taxon>
        <taxon>Chromadorea</taxon>
        <taxon>Rhabditida</taxon>
        <taxon>Spirurina</taxon>
        <taxon>Spiruromorpha</taxon>
        <taxon>Filarioidea</taxon>
        <taxon>Onchocercidae</taxon>
        <taxon>Onchocerca</taxon>
    </lineage>
</organism>
<name>A0A238BHD2_9BILA</name>
<sequence>MLINDPNLDTTLELVYGTNLLFQVENKRNTMMVTYRETMDRLEESFRSNQDPSFASGAYIFHLSWFLSTS</sequence>
<dbReference type="AlphaFoldDB" id="A0A238BHD2"/>
<dbReference type="Proteomes" id="UP000242913">
    <property type="component" value="Unassembled WGS sequence"/>
</dbReference>
<gene>
    <name evidence="1" type="ORF">X798_08149</name>
</gene>
<protein>
    <submittedName>
        <fullName evidence="1">Uncharacterized protein</fullName>
    </submittedName>
</protein>
<reference evidence="1 2" key="1">
    <citation type="submission" date="2015-12" db="EMBL/GenBank/DDBJ databases">
        <title>Draft genome of the nematode, Onchocerca flexuosa.</title>
        <authorList>
            <person name="Mitreva M."/>
        </authorList>
    </citation>
    <scope>NUCLEOTIDE SEQUENCE [LARGE SCALE GENOMIC DNA]</scope>
    <source>
        <strain evidence="1">Red Deer</strain>
    </source>
</reference>
<accession>A0A238BHD2</accession>
<dbReference type="EMBL" id="KZ271567">
    <property type="protein sequence ID" value="OZC04879.1"/>
    <property type="molecule type" value="Genomic_DNA"/>
</dbReference>
<evidence type="ECO:0000313" key="2">
    <source>
        <dbReference type="Proteomes" id="UP000242913"/>
    </source>
</evidence>
<proteinExistence type="predicted"/>
<keyword evidence="2" id="KW-1185">Reference proteome</keyword>
<evidence type="ECO:0000313" key="1">
    <source>
        <dbReference type="EMBL" id="OZC04879.1"/>
    </source>
</evidence>